<dbReference type="Gene3D" id="3.40.50.300">
    <property type="entry name" value="P-loop containing nucleotide triphosphate hydrolases"/>
    <property type="match status" value="1"/>
</dbReference>
<comment type="caution">
    <text evidence="2">The sequence shown here is derived from an EMBL/GenBank/DDBJ whole genome shotgun (WGS) entry which is preliminary data.</text>
</comment>
<dbReference type="Gene3D" id="1.10.10.10">
    <property type="entry name" value="Winged helix-like DNA-binding domain superfamily/Winged helix DNA-binding domain"/>
    <property type="match status" value="1"/>
</dbReference>
<accession>A0A402BEP3</accession>
<evidence type="ECO:0000313" key="3">
    <source>
        <dbReference type="Proteomes" id="UP000287171"/>
    </source>
</evidence>
<dbReference type="PANTHER" id="PTHR47691:SF3">
    <property type="entry name" value="HTH-TYPE TRANSCRIPTIONAL REGULATOR RV0890C-RELATED"/>
    <property type="match status" value="1"/>
</dbReference>
<sequence>MKNKATSPGLLNEREKEILQRMSAGLSDQHIADALFLSLNTIKWYNRQIYSKLGVKSRTQAIARVKDLVLSESVSDGPLSSLPLARYHLPAQTLLFIGRSREITEVKQLLGTSRLLTLTGTGGIGKTRLALQMAAEVAGLFADGVCFVDLAPLSDHTLVAKTIAEALSIRENPSEPLKDTLKRELTQRELLLLIDNFEHVITEAPLLSALLATPSRLRVLVTSREPLHLAEEQEYPVPPLSLPDPEAVSVQDLLASEAGVLFVRRAQMTLPHFEVSETTAPLIGHICTRLHGLPLAIELAAARSKLLSPQALLQWLAGRGENTPLRLLAGTSRDMPPRQRTLRDSIEWSYNLLVEDEKRLLARMAIFRGGCTLEAIEHVCSEGLSLDVFDGLASLVDKNLVQQKEGPSAEPRFLMLEMIHEYARERLNASSEEATVRRRHAKYFVELAERAEPQLRLGGYDHWARRFEVDLDNMRAVLEGSFGSGDVVSGVRLAAALCLFWYGNGYHVEGYQWTQRFLARLDAVPLVYHPWFLLSAGHMAFLRDLDAGKQLFLRMLACARDLGNRQQVAWALAFLGYTMVAEPQAALPLVEESLALFRALKHQPGIAQALNIIGEIARHSGDDDRARGAYEECLAVLKQTGETRRIVYIYQNLSFIALHEDDAERARDLGRQGLELARTMHNRLEMAKALTALAGAIGTLGQAQHAVRFLGASERALERFGAFHQLNDKLEIDGIITALHAQLDKTTFQTLWDQGRKLALEQAVALALNE</sequence>
<dbReference type="InterPro" id="IPR036388">
    <property type="entry name" value="WH-like_DNA-bd_sf"/>
</dbReference>
<dbReference type="GO" id="GO:0003677">
    <property type="term" value="F:DNA binding"/>
    <property type="evidence" value="ECO:0007669"/>
    <property type="project" value="InterPro"/>
</dbReference>
<dbReference type="AlphaFoldDB" id="A0A402BEP3"/>
<dbReference type="Gene3D" id="1.25.40.10">
    <property type="entry name" value="Tetratricopeptide repeat domain"/>
    <property type="match status" value="1"/>
</dbReference>
<dbReference type="Pfam" id="PF00196">
    <property type="entry name" value="GerE"/>
    <property type="match status" value="1"/>
</dbReference>
<dbReference type="SUPFAM" id="SSF46894">
    <property type="entry name" value="C-terminal effector domain of the bipartite response regulators"/>
    <property type="match status" value="1"/>
</dbReference>
<evidence type="ECO:0000259" key="1">
    <source>
        <dbReference type="PROSITE" id="PS50043"/>
    </source>
</evidence>
<dbReference type="InterPro" id="IPR016032">
    <property type="entry name" value="Sig_transdc_resp-reg_C-effctor"/>
</dbReference>
<dbReference type="PRINTS" id="PR00038">
    <property type="entry name" value="HTHLUXR"/>
</dbReference>
<dbReference type="CDD" id="cd06170">
    <property type="entry name" value="LuxR_C_like"/>
    <property type="match status" value="1"/>
</dbReference>
<dbReference type="InterPro" id="IPR058852">
    <property type="entry name" value="HTH_77"/>
</dbReference>
<gene>
    <name evidence="2" type="ORF">KDA_52540</name>
</gene>
<dbReference type="Pfam" id="PF25872">
    <property type="entry name" value="HTH_77"/>
    <property type="match status" value="1"/>
</dbReference>
<dbReference type="EMBL" id="BIFT01000002">
    <property type="protein sequence ID" value="GCE29770.1"/>
    <property type="molecule type" value="Genomic_DNA"/>
</dbReference>
<dbReference type="InterPro" id="IPR027417">
    <property type="entry name" value="P-loop_NTPase"/>
</dbReference>
<dbReference type="OrthoDB" id="149079at2"/>
<dbReference type="PANTHER" id="PTHR47691">
    <property type="entry name" value="REGULATOR-RELATED"/>
    <property type="match status" value="1"/>
</dbReference>
<dbReference type="Pfam" id="PF13401">
    <property type="entry name" value="AAA_22"/>
    <property type="match status" value="1"/>
</dbReference>
<keyword evidence="3" id="KW-1185">Reference proteome</keyword>
<feature type="domain" description="HTH luxR-type" evidence="1">
    <location>
        <begin position="4"/>
        <end position="69"/>
    </location>
</feature>
<dbReference type="InterPro" id="IPR011990">
    <property type="entry name" value="TPR-like_helical_dom_sf"/>
</dbReference>
<proteinExistence type="predicted"/>
<evidence type="ECO:0000313" key="2">
    <source>
        <dbReference type="EMBL" id="GCE29770.1"/>
    </source>
</evidence>
<dbReference type="PRINTS" id="PR00364">
    <property type="entry name" value="DISEASERSIST"/>
</dbReference>
<dbReference type="InterPro" id="IPR000792">
    <property type="entry name" value="Tscrpt_reg_LuxR_C"/>
</dbReference>
<protein>
    <recommendedName>
        <fullName evidence="1">HTH luxR-type domain-containing protein</fullName>
    </recommendedName>
</protein>
<dbReference type="SUPFAM" id="SSF48452">
    <property type="entry name" value="TPR-like"/>
    <property type="match status" value="1"/>
</dbReference>
<dbReference type="SMART" id="SM00421">
    <property type="entry name" value="HTH_LUXR"/>
    <property type="match status" value="1"/>
</dbReference>
<dbReference type="RefSeq" id="WP_126629978.1">
    <property type="nucleotide sequence ID" value="NZ_BIFT01000002.1"/>
</dbReference>
<dbReference type="GO" id="GO:0006355">
    <property type="term" value="P:regulation of DNA-templated transcription"/>
    <property type="evidence" value="ECO:0007669"/>
    <property type="project" value="InterPro"/>
</dbReference>
<dbReference type="GO" id="GO:0043531">
    <property type="term" value="F:ADP binding"/>
    <property type="evidence" value="ECO:0007669"/>
    <property type="project" value="InterPro"/>
</dbReference>
<dbReference type="SUPFAM" id="SSF52540">
    <property type="entry name" value="P-loop containing nucleoside triphosphate hydrolases"/>
    <property type="match status" value="1"/>
</dbReference>
<dbReference type="InterPro" id="IPR049945">
    <property type="entry name" value="AAA_22"/>
</dbReference>
<reference evidence="3" key="1">
    <citation type="submission" date="2018-12" db="EMBL/GenBank/DDBJ databases">
        <title>Tengunoibacter tsumagoiensis gen. nov., sp. nov., Dictyobacter kobayashii sp. nov., D. alpinus sp. nov., and D. joshuensis sp. nov. and description of Dictyobacteraceae fam. nov. within the order Ktedonobacterales isolated from Tengu-no-mugimeshi.</title>
        <authorList>
            <person name="Wang C.M."/>
            <person name="Zheng Y."/>
            <person name="Sakai Y."/>
            <person name="Toyoda A."/>
            <person name="Minakuchi Y."/>
            <person name="Abe K."/>
            <person name="Yokota A."/>
            <person name="Yabe S."/>
        </authorList>
    </citation>
    <scope>NUCLEOTIDE SEQUENCE [LARGE SCALE GENOMIC DNA]</scope>
    <source>
        <strain evidence="3">Uno16</strain>
    </source>
</reference>
<dbReference type="Proteomes" id="UP000287171">
    <property type="component" value="Unassembled WGS sequence"/>
</dbReference>
<organism evidence="2 3">
    <name type="scientific">Dictyobacter alpinus</name>
    <dbReference type="NCBI Taxonomy" id="2014873"/>
    <lineage>
        <taxon>Bacteria</taxon>
        <taxon>Bacillati</taxon>
        <taxon>Chloroflexota</taxon>
        <taxon>Ktedonobacteria</taxon>
        <taxon>Ktedonobacterales</taxon>
        <taxon>Dictyobacteraceae</taxon>
        <taxon>Dictyobacter</taxon>
    </lineage>
</organism>
<dbReference type="PROSITE" id="PS50043">
    <property type="entry name" value="HTH_LUXR_2"/>
    <property type="match status" value="1"/>
</dbReference>
<name>A0A402BEP3_9CHLR</name>